<dbReference type="HAMAP" id="MF_00110">
    <property type="entry name" value="DHQ_synthase"/>
    <property type="match status" value="1"/>
</dbReference>
<comment type="similarity">
    <text evidence="21">Belongs to the sugar phosphate cyclases superfamily. Dehydroquinate synthase family.</text>
</comment>
<keyword evidence="18 21" id="KW-0170">Cobalt</keyword>
<reference evidence="24 26" key="1">
    <citation type="submission" date="2020-06" db="EMBL/GenBank/DDBJ databases">
        <title>Anoxygenic phototrophic Chloroflexota member uses a Type I reaction center.</title>
        <authorList>
            <person name="Tsuji J.M."/>
            <person name="Shaw N.A."/>
            <person name="Nagashima S."/>
            <person name="Venkiteswaran J."/>
            <person name="Schiff S.L."/>
            <person name="Hanada S."/>
            <person name="Tank M."/>
            <person name="Neufeld J.D."/>
        </authorList>
    </citation>
    <scope>NUCLEOTIDE SEQUENCE [LARGE SCALE GENOMIC DNA]</scope>
    <source>
        <strain evidence="24">L227-S17</strain>
    </source>
</reference>
<keyword evidence="15 21" id="KW-0057">Aromatic amino acid biosynthesis</keyword>
<comment type="subunit">
    <text evidence="20">Monomer.</text>
</comment>
<dbReference type="GO" id="GO:0009073">
    <property type="term" value="P:aromatic amino acid family biosynthetic process"/>
    <property type="evidence" value="ECO:0007669"/>
    <property type="project" value="UniProtKB-KW"/>
</dbReference>
<dbReference type="InterPro" id="IPR016037">
    <property type="entry name" value="DHQ_synth_AroB"/>
</dbReference>
<reference evidence="25" key="2">
    <citation type="journal article" date="2024" name="Nature">
        <title>Anoxygenic phototroph of the Chloroflexota uses a type I reaction centre.</title>
        <authorList>
            <person name="Tsuji J.M."/>
            <person name="Shaw N.A."/>
            <person name="Nagashima S."/>
            <person name="Venkiteswaran J.J."/>
            <person name="Schiff S.L."/>
            <person name="Watanabe T."/>
            <person name="Fukui M."/>
            <person name="Hanada S."/>
            <person name="Tank M."/>
            <person name="Neufeld J.D."/>
        </authorList>
    </citation>
    <scope>NUCLEOTIDE SEQUENCE</scope>
    <source>
        <strain evidence="25">L227-S17</strain>
    </source>
</reference>
<feature type="binding site" evidence="20">
    <location>
        <position position="145"/>
    </location>
    <ligand>
        <name>substrate</name>
    </ligand>
</feature>
<dbReference type="Gene3D" id="3.40.50.300">
    <property type="entry name" value="P-loop containing nucleotide triphosphate hydrolases"/>
    <property type="match status" value="1"/>
</dbReference>
<keyword evidence="9 21" id="KW-0479">Metal-binding</keyword>
<name>A0A8T7LY81_9CHLR</name>
<dbReference type="InterPro" id="IPR030960">
    <property type="entry name" value="DHQS/DOIS_N"/>
</dbReference>
<dbReference type="InterPro" id="IPR050071">
    <property type="entry name" value="Dehydroquinate_synthase"/>
</dbReference>
<dbReference type="GO" id="GO:0004765">
    <property type="term" value="F:shikimate kinase activity"/>
    <property type="evidence" value="ECO:0007669"/>
    <property type="project" value="UniProtKB-UniRule"/>
</dbReference>
<evidence type="ECO:0000313" key="26">
    <source>
        <dbReference type="Proteomes" id="UP000521676"/>
    </source>
</evidence>
<dbReference type="Proteomes" id="UP001431572">
    <property type="component" value="Chromosome 1"/>
</dbReference>
<dbReference type="GO" id="GO:0008652">
    <property type="term" value="P:amino acid biosynthetic process"/>
    <property type="evidence" value="ECO:0007669"/>
    <property type="project" value="UniProtKB-KW"/>
</dbReference>
<evidence type="ECO:0000256" key="19">
    <source>
        <dbReference type="ARBA" id="ARBA00048567"/>
    </source>
</evidence>
<feature type="binding site" evidence="21">
    <location>
        <position position="396"/>
    </location>
    <ligand>
        <name>Zn(2+)</name>
        <dbReference type="ChEBI" id="CHEBI:29105"/>
    </ligand>
</feature>
<dbReference type="SUPFAM" id="SSF52540">
    <property type="entry name" value="P-loop containing nucleoside triphosphate hydrolases"/>
    <property type="match status" value="1"/>
</dbReference>
<dbReference type="RefSeq" id="WP_341468145.1">
    <property type="nucleotide sequence ID" value="NZ_CP128399.1"/>
</dbReference>
<evidence type="ECO:0000256" key="14">
    <source>
        <dbReference type="ARBA" id="ARBA00023027"/>
    </source>
</evidence>
<proteinExistence type="inferred from homology"/>
<keyword evidence="20" id="KW-0460">Magnesium</keyword>
<sequence length="579" mass="62299">MESLKENIFLVGFSGTGKTSVGKLLARMLGYEFVDTDLQIEANTGRSVPEIFATDGEAGFRQLESEVLESVCREDYQVVSTGGGIVISATNRTKMTANGYVFCLEARPETIMVRLMLASGEPGSVRPLLQGSDSYSRITSLKASRQAFYAESDWTVHTDFLTPEVVAAEVIRALELVKRRGEKGKGGATTPAGRAAADAMVFTPPAPDSNLLEIKASNRSYNVLFAPNLLKELGSLIKTHLPGSENRAVFVITDSNVAVLYGEKTLDLLRSEGFRPTLLSVPFGEQSKSLERVAELYEKLAEARAERKDIIVALGGGVVGDLAGFVAATWLRGVPLVQVPTTLLAMVDSSVGGKTGVNLPQGKNLVGSFYPPNLVLTDVNLLDTLPEREKRSGWGEVIKHALIPGADPDEHGALKRLTRLEANLSRLQAGEAEITAAILRESVAVKAGVVAQDEHETGLRMTLNYGHTYAHGLESAGGYSLLLHGEAVAIGMHGVALLAQQLGYCDAAFVERQRNLLESFGFKLKAAVDPERALAAMGLDKKSDGGAIRWIIPEGVGRISIRRDIPFEAVREVMKELIG</sequence>
<evidence type="ECO:0000256" key="7">
    <source>
        <dbReference type="ARBA" id="ARBA00022605"/>
    </source>
</evidence>
<dbReference type="EMBL" id="CP128399">
    <property type="protein sequence ID" value="WJW66262.1"/>
    <property type="molecule type" value="Genomic_DNA"/>
</dbReference>
<dbReference type="Gene3D" id="1.20.1090.10">
    <property type="entry name" value="Dehydroquinate synthase-like - alpha domain"/>
    <property type="match status" value="1"/>
</dbReference>
<dbReference type="InterPro" id="IPR023000">
    <property type="entry name" value="Shikimate_kinase_CS"/>
</dbReference>
<dbReference type="PROSITE" id="PS01128">
    <property type="entry name" value="SHIKIMATE_KINASE"/>
    <property type="match status" value="1"/>
</dbReference>
<keyword evidence="14 21" id="KW-0520">NAD</keyword>
<keyword evidence="7 21" id="KW-0028">Amino-acid biosynthesis</keyword>
<dbReference type="HAMAP" id="MF_00109">
    <property type="entry name" value="Shikimate_kinase"/>
    <property type="match status" value="1"/>
</dbReference>
<feature type="binding site" evidence="20">
    <location>
        <position position="126"/>
    </location>
    <ligand>
        <name>ATP</name>
        <dbReference type="ChEBI" id="CHEBI:30616"/>
    </ligand>
</feature>
<dbReference type="CDD" id="cd00464">
    <property type="entry name" value="SK"/>
    <property type="match status" value="1"/>
</dbReference>
<dbReference type="PRINTS" id="PR01100">
    <property type="entry name" value="SHIKIMTKNASE"/>
</dbReference>
<evidence type="ECO:0000313" key="27">
    <source>
        <dbReference type="Proteomes" id="UP001431572"/>
    </source>
</evidence>
<keyword evidence="17" id="KW-0511">Multifunctional enzyme</keyword>
<dbReference type="EMBL" id="JACATZ010000001">
    <property type="protein sequence ID" value="NWJ44369.1"/>
    <property type="molecule type" value="Genomic_DNA"/>
</dbReference>
<evidence type="ECO:0000256" key="10">
    <source>
        <dbReference type="ARBA" id="ARBA00022741"/>
    </source>
</evidence>
<evidence type="ECO:0000256" key="5">
    <source>
        <dbReference type="ARBA" id="ARBA00004842"/>
    </source>
</evidence>
<dbReference type="Proteomes" id="UP000521676">
    <property type="component" value="Unassembled WGS sequence"/>
</dbReference>
<evidence type="ECO:0000256" key="13">
    <source>
        <dbReference type="ARBA" id="ARBA00022840"/>
    </source>
</evidence>
<comment type="function">
    <text evidence="20">Catalyzes the specific phosphorylation of the 3-hydroxyl group of shikimic acid using ATP as a cosubstrate.</text>
</comment>
<keyword evidence="8 20" id="KW-0808">Transferase</keyword>
<evidence type="ECO:0000256" key="18">
    <source>
        <dbReference type="ARBA" id="ARBA00023285"/>
    </source>
</evidence>
<dbReference type="Gene3D" id="3.40.50.1970">
    <property type="match status" value="1"/>
</dbReference>
<dbReference type="InterPro" id="IPR056179">
    <property type="entry name" value="DHQS_C"/>
</dbReference>
<dbReference type="Pfam" id="PF24621">
    <property type="entry name" value="DHQS_C"/>
    <property type="match status" value="1"/>
</dbReference>
<dbReference type="EC" id="4.2.3.4" evidence="21"/>
<keyword evidence="13 20" id="KW-0067">ATP-binding</keyword>
<feature type="binding site" evidence="21">
    <location>
        <position position="354"/>
    </location>
    <ligand>
        <name>NAD(+)</name>
        <dbReference type="ChEBI" id="CHEBI:57540"/>
    </ligand>
</feature>
<dbReference type="PANTHER" id="PTHR43622">
    <property type="entry name" value="3-DEHYDROQUINATE SYNTHASE"/>
    <property type="match status" value="1"/>
</dbReference>
<comment type="cofactor">
    <cofactor evidence="21">
        <name>Co(2+)</name>
        <dbReference type="ChEBI" id="CHEBI:48828"/>
    </cofactor>
    <cofactor evidence="21">
        <name>Zn(2+)</name>
        <dbReference type="ChEBI" id="CHEBI:29105"/>
    </cofactor>
    <text evidence="21">Binds 1 divalent metal cation per subunit. Can use either Co(2+) or Zn(2+).</text>
</comment>
<evidence type="ECO:0000256" key="4">
    <source>
        <dbReference type="ARBA" id="ARBA00004661"/>
    </source>
</evidence>
<evidence type="ECO:0000256" key="2">
    <source>
        <dbReference type="ARBA" id="ARBA00001911"/>
    </source>
</evidence>
<dbReference type="InterPro" id="IPR000623">
    <property type="entry name" value="Shikimate_kinase/TSH1"/>
</dbReference>
<evidence type="ECO:0000256" key="21">
    <source>
        <dbReference type="HAMAP-Rule" id="MF_00110"/>
    </source>
</evidence>
<organism evidence="24 26">
    <name type="scientific">Candidatus Chlorohelix allophototropha</name>
    <dbReference type="NCBI Taxonomy" id="3003348"/>
    <lineage>
        <taxon>Bacteria</taxon>
        <taxon>Bacillati</taxon>
        <taxon>Chloroflexota</taxon>
        <taxon>Chloroflexia</taxon>
        <taxon>Candidatus Chloroheliales</taxon>
        <taxon>Candidatus Chloroheliaceae</taxon>
        <taxon>Candidatus Chlorohelix</taxon>
    </lineage>
</organism>
<accession>A0A8T7LY81</accession>
<dbReference type="GO" id="GO:0005737">
    <property type="term" value="C:cytoplasm"/>
    <property type="evidence" value="ECO:0007669"/>
    <property type="project" value="UniProtKB-SubCell"/>
</dbReference>
<dbReference type="CDD" id="cd08195">
    <property type="entry name" value="DHQS"/>
    <property type="match status" value="1"/>
</dbReference>
<evidence type="ECO:0000256" key="11">
    <source>
        <dbReference type="ARBA" id="ARBA00022777"/>
    </source>
</evidence>
<dbReference type="GO" id="GO:0003856">
    <property type="term" value="F:3-dehydroquinate synthase activity"/>
    <property type="evidence" value="ECO:0007669"/>
    <property type="project" value="UniProtKB-UniRule"/>
</dbReference>
<comment type="pathway">
    <text evidence="4 21">Metabolic intermediate biosynthesis; chorismate biosynthesis; chorismate from D-erythrose 4-phosphate and phosphoenolpyruvate: step 2/7.</text>
</comment>
<evidence type="ECO:0000256" key="8">
    <source>
        <dbReference type="ARBA" id="ARBA00022679"/>
    </source>
</evidence>
<evidence type="ECO:0000256" key="3">
    <source>
        <dbReference type="ARBA" id="ARBA00001947"/>
    </source>
</evidence>
<feature type="domain" description="3-dehydroquinate synthase N-terminal" evidence="22">
    <location>
        <begin position="280"/>
        <end position="391"/>
    </location>
</feature>
<dbReference type="InterPro" id="IPR027417">
    <property type="entry name" value="P-loop_NTPase"/>
</dbReference>
<dbReference type="GO" id="GO:0000287">
    <property type="term" value="F:magnesium ion binding"/>
    <property type="evidence" value="ECO:0007669"/>
    <property type="project" value="UniProtKB-UniRule"/>
</dbReference>
<feature type="binding site" evidence="21">
    <location>
        <position position="484"/>
    </location>
    <ligand>
        <name>Zn(2+)</name>
        <dbReference type="ChEBI" id="CHEBI:29105"/>
    </ligand>
</feature>
<comment type="function">
    <text evidence="21">Catalyzes the conversion of 3-deoxy-D-arabino-heptulosonate 7-phosphate (DAHP) to dehydroquinate (DHQ).</text>
</comment>
<dbReference type="InterPro" id="IPR031322">
    <property type="entry name" value="Shikimate/glucono_kinase"/>
</dbReference>
<feature type="binding site" evidence="20">
    <location>
        <position position="83"/>
    </location>
    <ligand>
        <name>substrate</name>
    </ligand>
</feature>
<protein>
    <recommendedName>
        <fullName evidence="20 21">Multifunctional fusion protein</fullName>
    </recommendedName>
    <domain>
        <recommendedName>
            <fullName evidence="20">Shikimate kinase</fullName>
            <shortName evidence="20">SK</shortName>
            <ecNumber evidence="20">2.7.1.71</ecNumber>
        </recommendedName>
    </domain>
    <domain>
        <recommendedName>
            <fullName evidence="21">3-dehydroquinate synthase</fullName>
            <shortName evidence="21">DHQS</shortName>
            <ecNumber evidence="21">4.2.3.4</ecNumber>
        </recommendedName>
    </domain>
</protein>
<comment type="catalytic activity">
    <reaction evidence="19 20">
        <text>shikimate + ATP = 3-phosphoshikimate + ADP + H(+)</text>
        <dbReference type="Rhea" id="RHEA:13121"/>
        <dbReference type="ChEBI" id="CHEBI:15378"/>
        <dbReference type="ChEBI" id="CHEBI:30616"/>
        <dbReference type="ChEBI" id="CHEBI:36208"/>
        <dbReference type="ChEBI" id="CHEBI:145989"/>
        <dbReference type="ChEBI" id="CHEBI:456216"/>
        <dbReference type="EC" id="2.7.1.71"/>
    </reaction>
</comment>
<dbReference type="NCBIfam" id="TIGR01357">
    <property type="entry name" value="aroB"/>
    <property type="match status" value="1"/>
</dbReference>
<dbReference type="PANTHER" id="PTHR43622:SF7">
    <property type="entry name" value="3-DEHYDROQUINATE SYNTHASE, CHLOROPLASTIC"/>
    <property type="match status" value="1"/>
</dbReference>
<comment type="caution">
    <text evidence="21">Lacks conserved residue(s) required for the propagation of feature annotation.</text>
</comment>
<evidence type="ECO:0000256" key="15">
    <source>
        <dbReference type="ARBA" id="ARBA00023141"/>
    </source>
</evidence>
<comment type="similarity">
    <text evidence="20">Belongs to the shikimate kinase family.</text>
</comment>
<gene>
    <name evidence="21 24" type="primary">aroB</name>
    <name evidence="20" type="synonym">aroK</name>
    <name evidence="24" type="ORF">HXX08_00675</name>
    <name evidence="25" type="ORF">OZ401_002054</name>
</gene>
<evidence type="ECO:0000259" key="22">
    <source>
        <dbReference type="Pfam" id="PF01761"/>
    </source>
</evidence>
<evidence type="ECO:0000256" key="17">
    <source>
        <dbReference type="ARBA" id="ARBA00023268"/>
    </source>
</evidence>
<feature type="binding site" evidence="21">
    <location>
        <begin position="317"/>
        <end position="321"/>
    </location>
    <ligand>
        <name>NAD(+)</name>
        <dbReference type="ChEBI" id="CHEBI:57540"/>
    </ligand>
</feature>
<evidence type="ECO:0000256" key="1">
    <source>
        <dbReference type="ARBA" id="ARBA00001393"/>
    </source>
</evidence>
<dbReference type="SUPFAM" id="SSF56796">
    <property type="entry name" value="Dehydroquinate synthase-like"/>
    <property type="match status" value="1"/>
</dbReference>
<dbReference type="AlphaFoldDB" id="A0A8T7LY81"/>
<dbReference type="GO" id="GO:0005524">
    <property type="term" value="F:ATP binding"/>
    <property type="evidence" value="ECO:0007669"/>
    <property type="project" value="UniProtKB-UniRule"/>
</dbReference>
<comment type="cofactor">
    <cofactor evidence="3">
        <name>Zn(2+)</name>
        <dbReference type="ChEBI" id="CHEBI:29105"/>
    </cofactor>
</comment>
<keyword evidence="10 21" id="KW-0547">Nucleotide-binding</keyword>
<comment type="pathway">
    <text evidence="5 20">Metabolic intermediate biosynthesis; chorismate biosynthesis; chorismate from D-erythrose 4-phosphate and phosphoenolpyruvate: step 5/7.</text>
</comment>
<comment type="cofactor">
    <cofactor evidence="2 21">
        <name>NAD(+)</name>
        <dbReference type="ChEBI" id="CHEBI:57540"/>
    </cofactor>
</comment>
<evidence type="ECO:0000256" key="6">
    <source>
        <dbReference type="ARBA" id="ARBA00022490"/>
    </source>
</evidence>
<comment type="cofactor">
    <cofactor evidence="20">
        <name>Mg(2+)</name>
        <dbReference type="ChEBI" id="CHEBI:18420"/>
    </cofactor>
    <text evidence="20">Binds 1 Mg(2+) ion per subunit.</text>
</comment>
<comment type="subcellular location">
    <subcellularLocation>
        <location evidence="21">Cytoplasm</location>
    </subcellularLocation>
</comment>
<keyword evidence="6 21" id="KW-0963">Cytoplasm</keyword>
<dbReference type="Pfam" id="PF01761">
    <property type="entry name" value="DHQ_synthase"/>
    <property type="match status" value="1"/>
</dbReference>
<keyword evidence="27" id="KW-1185">Reference proteome</keyword>
<keyword evidence="16 21" id="KW-0456">Lyase</keyword>
<feature type="binding site" evidence="21">
    <location>
        <position position="363"/>
    </location>
    <ligand>
        <name>NAD(+)</name>
        <dbReference type="ChEBI" id="CHEBI:57540"/>
    </ligand>
</feature>
<dbReference type="EC" id="2.7.1.71" evidence="20"/>
<feature type="binding site" evidence="20">
    <location>
        <position position="19"/>
    </location>
    <ligand>
        <name>Mg(2+)</name>
        <dbReference type="ChEBI" id="CHEBI:18420"/>
    </ligand>
</feature>
<dbReference type="GO" id="GO:0009423">
    <property type="term" value="P:chorismate biosynthetic process"/>
    <property type="evidence" value="ECO:0007669"/>
    <property type="project" value="UniProtKB-UniRule"/>
</dbReference>
<dbReference type="Pfam" id="PF01202">
    <property type="entry name" value="SKI"/>
    <property type="match status" value="1"/>
</dbReference>
<evidence type="ECO:0000256" key="12">
    <source>
        <dbReference type="ARBA" id="ARBA00022833"/>
    </source>
</evidence>
<feature type="binding site" evidence="20">
    <location>
        <position position="61"/>
    </location>
    <ligand>
        <name>substrate</name>
    </ligand>
</feature>
<feature type="binding site" evidence="21">
    <location>
        <begin position="341"/>
        <end position="342"/>
    </location>
    <ligand>
        <name>NAD(+)</name>
        <dbReference type="ChEBI" id="CHEBI:57540"/>
    </ligand>
</feature>
<feature type="domain" description="3-dehydroquinate synthase C-terminal" evidence="23">
    <location>
        <begin position="393"/>
        <end position="543"/>
    </location>
</feature>
<keyword evidence="11 20" id="KW-0418">Kinase</keyword>
<dbReference type="FunFam" id="3.40.50.1970:FF:000007">
    <property type="entry name" value="Pentafunctional AROM polypeptide"/>
    <property type="match status" value="1"/>
</dbReference>
<feature type="binding site" evidence="20">
    <location>
        <position position="37"/>
    </location>
    <ligand>
        <name>substrate</name>
    </ligand>
</feature>
<evidence type="ECO:0000313" key="24">
    <source>
        <dbReference type="EMBL" id="NWJ44369.1"/>
    </source>
</evidence>
<keyword evidence="12 21" id="KW-0862">Zinc</keyword>
<evidence type="ECO:0000256" key="16">
    <source>
        <dbReference type="ARBA" id="ARBA00023239"/>
    </source>
</evidence>
<feature type="binding site" evidence="21">
    <location>
        <position position="467"/>
    </location>
    <ligand>
        <name>Zn(2+)</name>
        <dbReference type="ChEBI" id="CHEBI:29105"/>
    </ligand>
</feature>
<comment type="catalytic activity">
    <reaction evidence="1 21">
        <text>7-phospho-2-dehydro-3-deoxy-D-arabino-heptonate = 3-dehydroquinate + phosphate</text>
        <dbReference type="Rhea" id="RHEA:21968"/>
        <dbReference type="ChEBI" id="CHEBI:32364"/>
        <dbReference type="ChEBI" id="CHEBI:43474"/>
        <dbReference type="ChEBI" id="CHEBI:58394"/>
        <dbReference type="EC" id="4.2.3.4"/>
    </reaction>
</comment>
<evidence type="ECO:0000256" key="9">
    <source>
        <dbReference type="ARBA" id="ARBA00022723"/>
    </source>
</evidence>
<feature type="binding site" evidence="20">
    <location>
        <begin position="15"/>
        <end position="20"/>
    </location>
    <ligand>
        <name>ATP</name>
        <dbReference type="ChEBI" id="CHEBI:30616"/>
    </ligand>
</feature>
<evidence type="ECO:0000256" key="20">
    <source>
        <dbReference type="HAMAP-Rule" id="MF_00109"/>
    </source>
</evidence>
<evidence type="ECO:0000259" key="23">
    <source>
        <dbReference type="Pfam" id="PF24621"/>
    </source>
</evidence>
<evidence type="ECO:0000313" key="25">
    <source>
        <dbReference type="EMBL" id="WJW66262.1"/>
    </source>
</evidence>